<dbReference type="OrthoDB" id="9805017at2"/>
<dbReference type="AlphaFoldDB" id="F2ICG8"/>
<dbReference type="EMBL" id="CP002542">
    <property type="protein sequence ID" value="AEA45438.1"/>
    <property type="molecule type" value="Genomic_DNA"/>
</dbReference>
<dbReference type="Pfam" id="PF17164">
    <property type="entry name" value="DUF5122"/>
    <property type="match status" value="4"/>
</dbReference>
<dbReference type="Gene3D" id="2.80.10.50">
    <property type="match status" value="2"/>
</dbReference>
<dbReference type="STRING" id="755732.Fluta_3466"/>
<proteinExistence type="predicted"/>
<sequence precursor="true">MKKILLAVLISSPVFTMNASAQYLDSTFNTNGYLPYLGSNSNSQGNLGSGQASAIQSDGKIVTVLGRDNNSNDLFMYIYRYLSDGMPDPAFGIGGSSKIFCGTRSTGFDVEIQSDQKIVLIGESEYCTNGICGAKQFVMMRLKTNGDLDSTFGTNGHILTSDVFGSNGTFSIPKSLHILPNGKFMVGGRGPSGKPVIVRLNSNGFPDNTYGTNGVFSFLNISRAQFVNMAIGANGEAYGLLITDTWNQTAMSYDSANYTDNAVFKLTPTGTLDQSFGINGIFEFGTDNTDTPLSIVLASSGKLLVAGYNMPVNNYYVYSYGRANRGFVAFVNANGTLDMSIPNGFSNFDFVQDSATFFNKIIEKSPNEFLICGFTTDYVSGNFQNKGLIVSMNAQGQLNTAFNGNGYMIFDHGMVGTSGWNGKLANFMDVDITTNNKILLTGYRNPTAGATKGSIYILQLTYGPTSNLAVEELSNEADFSAYPNPVSNGRFMVAMEQTASMQLVALDGRILYQGEVSEGISQITFDSDYKGVAILKVETKEGKVGTRKMLFE</sequence>
<dbReference type="HOGENOM" id="CLU_529795_0_0_10"/>
<accession>F2ICG8</accession>
<dbReference type="RefSeq" id="WP_013688205.1">
    <property type="nucleotide sequence ID" value="NC_015321.1"/>
</dbReference>
<feature type="signal peptide" evidence="1">
    <location>
        <begin position="1"/>
        <end position="21"/>
    </location>
</feature>
<reference evidence="3" key="2">
    <citation type="submission" date="2011-02" db="EMBL/GenBank/DDBJ databases">
        <title>The complete genome of Fluviicola taffensis DSM 16823.</title>
        <authorList>
            <consortium name="US DOE Joint Genome Institute (JGI-PGF)"/>
            <person name="Lucas S."/>
            <person name="Copeland A."/>
            <person name="Lapidus A."/>
            <person name="Bruce D."/>
            <person name="Goodwin L."/>
            <person name="Pitluck S."/>
            <person name="Kyrpides N."/>
            <person name="Mavromatis K."/>
            <person name="Ivanova N."/>
            <person name="Mikhailova N."/>
            <person name="Pagani I."/>
            <person name="Chertkov O."/>
            <person name="Detter J.C."/>
            <person name="Han C."/>
            <person name="Tapia R."/>
            <person name="Land M."/>
            <person name="Hauser L."/>
            <person name="Markowitz V."/>
            <person name="Cheng J.-F."/>
            <person name="Hugenholtz P."/>
            <person name="Woyke T."/>
            <person name="Wu D."/>
            <person name="Tindall B."/>
            <person name="Pomrenke H.G."/>
            <person name="Brambilla E."/>
            <person name="Klenk H.-P."/>
            <person name="Eisen J.A."/>
        </authorList>
    </citation>
    <scope>NUCLEOTIDE SEQUENCE [LARGE SCALE GENOMIC DNA]</scope>
    <source>
        <strain evidence="3">DSM 16823 / RW262 / RW262</strain>
    </source>
</reference>
<protein>
    <submittedName>
        <fullName evidence="2">Delta-60 repeat-containing protein</fullName>
    </submittedName>
</protein>
<dbReference type="eggNOG" id="COG2931">
    <property type="taxonomic scope" value="Bacteria"/>
</dbReference>
<dbReference type="InterPro" id="IPR013431">
    <property type="entry name" value="Delta_60_rpt"/>
</dbReference>
<evidence type="ECO:0000256" key="1">
    <source>
        <dbReference type="SAM" id="SignalP"/>
    </source>
</evidence>
<organism evidence="2 3">
    <name type="scientific">Fluviicola taffensis (strain DSM 16823 / NCIMB 13979 / RW262)</name>
    <dbReference type="NCBI Taxonomy" id="755732"/>
    <lineage>
        <taxon>Bacteria</taxon>
        <taxon>Pseudomonadati</taxon>
        <taxon>Bacteroidota</taxon>
        <taxon>Flavobacteriia</taxon>
        <taxon>Flavobacteriales</taxon>
        <taxon>Crocinitomicaceae</taxon>
        <taxon>Fluviicola</taxon>
    </lineage>
</organism>
<dbReference type="KEGG" id="fte:Fluta_3466"/>
<evidence type="ECO:0000313" key="2">
    <source>
        <dbReference type="EMBL" id="AEA45438.1"/>
    </source>
</evidence>
<dbReference type="Proteomes" id="UP000007463">
    <property type="component" value="Chromosome"/>
</dbReference>
<reference evidence="2 3" key="1">
    <citation type="journal article" date="2011" name="Stand. Genomic Sci.">
        <title>Complete genome sequence of the gliding freshwater bacterium Fluviicola taffensis type strain (RW262).</title>
        <authorList>
            <person name="Woyke T."/>
            <person name="Chertkov O."/>
            <person name="Lapidus A."/>
            <person name="Nolan M."/>
            <person name="Lucas S."/>
            <person name="Del Rio T.G."/>
            <person name="Tice H."/>
            <person name="Cheng J.F."/>
            <person name="Tapia R."/>
            <person name="Han C."/>
            <person name="Goodwin L."/>
            <person name="Pitluck S."/>
            <person name="Liolios K."/>
            <person name="Pagani I."/>
            <person name="Ivanova N."/>
            <person name="Huntemann M."/>
            <person name="Mavromatis K."/>
            <person name="Mikhailova N."/>
            <person name="Pati A."/>
            <person name="Chen A."/>
            <person name="Palaniappan K."/>
            <person name="Land M."/>
            <person name="Hauser L."/>
            <person name="Brambilla E.M."/>
            <person name="Rohde M."/>
            <person name="Mwirichia R."/>
            <person name="Sikorski J."/>
            <person name="Tindall B.J."/>
            <person name="Goker M."/>
            <person name="Bristow J."/>
            <person name="Eisen J.A."/>
            <person name="Markowitz V."/>
            <person name="Hugenholtz P."/>
            <person name="Klenk H.P."/>
            <person name="Kyrpides N.C."/>
        </authorList>
    </citation>
    <scope>NUCLEOTIDE SEQUENCE [LARGE SCALE GENOMIC DNA]</scope>
    <source>
        <strain evidence="3">DSM 16823 / RW262 / RW262</strain>
    </source>
</reference>
<keyword evidence="3" id="KW-1185">Reference proteome</keyword>
<evidence type="ECO:0000313" key="3">
    <source>
        <dbReference type="Proteomes" id="UP000007463"/>
    </source>
</evidence>
<keyword evidence="1" id="KW-0732">Signal</keyword>
<feature type="chain" id="PRO_5003278394" evidence="1">
    <location>
        <begin position="22"/>
        <end position="552"/>
    </location>
</feature>
<gene>
    <name evidence="2" type="ordered locus">Fluta_3466</name>
</gene>
<name>F2ICG8_FLUTR</name>
<dbReference type="NCBIfam" id="TIGR02608">
    <property type="entry name" value="delta_60_rpt"/>
    <property type="match status" value="4"/>
</dbReference>